<dbReference type="SUPFAM" id="SSF48498">
    <property type="entry name" value="Tetracyclin repressor-like, C-terminal domain"/>
    <property type="match status" value="1"/>
</dbReference>
<dbReference type="PANTHER" id="PTHR30055:SF151">
    <property type="entry name" value="TRANSCRIPTIONAL REGULATORY PROTEIN"/>
    <property type="match status" value="1"/>
</dbReference>
<evidence type="ECO:0000313" key="5">
    <source>
        <dbReference type="EMBL" id="MDR7354237.1"/>
    </source>
</evidence>
<sequence>MMAQRRGRKTGPKPKFSRQDVIDAAFRVGVDDFTLAEVAKELSVAPSAVYRLFDSRDALVHSCMKQAAEELAQPVKEGTNWKDALMLWATRCWDLCEKYPGLALTILRHPSAIVYLEEYFNYFVPFLVKAGLKQDDAMLALDFISDTVLTTHVSVTAMKTANAQGQSELDFLFAHTSENAVIRPDESWAQRGFLDRKLSLIIEGLAVHSPIPETSSTTL</sequence>
<keyword evidence="3" id="KW-0804">Transcription</keyword>
<protein>
    <submittedName>
        <fullName evidence="5">AcrR family transcriptional regulator</fullName>
    </submittedName>
</protein>
<evidence type="ECO:0000256" key="2">
    <source>
        <dbReference type="ARBA" id="ARBA00023125"/>
    </source>
</evidence>
<name>A0ABU2B6J4_9CORY</name>
<feature type="domain" description="HTH tetR-type" evidence="4">
    <location>
        <begin position="28"/>
        <end position="62"/>
    </location>
</feature>
<evidence type="ECO:0000256" key="1">
    <source>
        <dbReference type="ARBA" id="ARBA00023015"/>
    </source>
</evidence>
<keyword evidence="2" id="KW-0238">DNA-binding</keyword>
<keyword evidence="1" id="KW-0805">Transcription regulation</keyword>
<dbReference type="Gene3D" id="1.10.357.10">
    <property type="entry name" value="Tetracycline Repressor, domain 2"/>
    <property type="match status" value="1"/>
</dbReference>
<reference evidence="5 6" key="1">
    <citation type="submission" date="2023-07" db="EMBL/GenBank/DDBJ databases">
        <title>Sequencing the genomes of 1000 actinobacteria strains.</title>
        <authorList>
            <person name="Klenk H.-P."/>
        </authorList>
    </citation>
    <scope>NUCLEOTIDE SEQUENCE [LARGE SCALE GENOMIC DNA]</scope>
    <source>
        <strain evidence="5 6">DSM 44508</strain>
    </source>
</reference>
<evidence type="ECO:0000313" key="6">
    <source>
        <dbReference type="Proteomes" id="UP001183619"/>
    </source>
</evidence>
<keyword evidence="6" id="KW-1185">Reference proteome</keyword>
<evidence type="ECO:0000259" key="4">
    <source>
        <dbReference type="Pfam" id="PF00440"/>
    </source>
</evidence>
<accession>A0ABU2B6J4</accession>
<comment type="caution">
    <text evidence="5">The sequence shown here is derived from an EMBL/GenBank/DDBJ whole genome shotgun (WGS) entry which is preliminary data.</text>
</comment>
<gene>
    <name evidence="5" type="ORF">J2S37_000775</name>
</gene>
<dbReference type="SUPFAM" id="SSF46689">
    <property type="entry name" value="Homeodomain-like"/>
    <property type="match status" value="1"/>
</dbReference>
<evidence type="ECO:0000256" key="3">
    <source>
        <dbReference type="ARBA" id="ARBA00023163"/>
    </source>
</evidence>
<dbReference type="InterPro" id="IPR001647">
    <property type="entry name" value="HTH_TetR"/>
</dbReference>
<dbReference type="InterPro" id="IPR050109">
    <property type="entry name" value="HTH-type_TetR-like_transc_reg"/>
</dbReference>
<dbReference type="Pfam" id="PF00440">
    <property type="entry name" value="TetR_N"/>
    <property type="match status" value="1"/>
</dbReference>
<dbReference type="Proteomes" id="UP001183619">
    <property type="component" value="Unassembled WGS sequence"/>
</dbReference>
<dbReference type="InterPro" id="IPR009057">
    <property type="entry name" value="Homeodomain-like_sf"/>
</dbReference>
<dbReference type="PANTHER" id="PTHR30055">
    <property type="entry name" value="HTH-TYPE TRANSCRIPTIONAL REGULATOR RUTR"/>
    <property type="match status" value="1"/>
</dbReference>
<dbReference type="RefSeq" id="WP_277103311.1">
    <property type="nucleotide sequence ID" value="NZ_BAAAJS010000028.1"/>
</dbReference>
<organism evidence="5 6">
    <name type="scientific">Corynebacterium felinum</name>
    <dbReference type="NCBI Taxonomy" id="131318"/>
    <lineage>
        <taxon>Bacteria</taxon>
        <taxon>Bacillati</taxon>
        <taxon>Actinomycetota</taxon>
        <taxon>Actinomycetes</taxon>
        <taxon>Mycobacteriales</taxon>
        <taxon>Corynebacteriaceae</taxon>
        <taxon>Corynebacterium</taxon>
    </lineage>
</organism>
<dbReference type="InterPro" id="IPR036271">
    <property type="entry name" value="Tet_transcr_reg_TetR-rel_C_sf"/>
</dbReference>
<proteinExistence type="predicted"/>
<dbReference type="EMBL" id="JAVDYF010000001">
    <property type="protein sequence ID" value="MDR7354237.1"/>
    <property type="molecule type" value="Genomic_DNA"/>
</dbReference>